<dbReference type="SMART" id="SM00360">
    <property type="entry name" value="RRM"/>
    <property type="match status" value="1"/>
</dbReference>
<reference evidence="4" key="1">
    <citation type="submission" date="2016-04" db="EMBL/GenBank/DDBJ databases">
        <authorList>
            <person name="Evans L.H."/>
            <person name="Alamgir A."/>
            <person name="Owens N."/>
            <person name="Weber N.D."/>
            <person name="Virtaneva K."/>
            <person name="Barbian K."/>
            <person name="Babar A."/>
            <person name="Rosenke K."/>
        </authorList>
    </citation>
    <scope>NUCLEOTIDE SEQUENCE [LARGE SCALE GENOMIC DNA]</scope>
    <source>
        <strain evidence="4">CBS 101.48</strain>
    </source>
</reference>
<dbReference type="InterPro" id="IPR000504">
    <property type="entry name" value="RRM_dom"/>
</dbReference>
<name>A0A163JI13_ABSGL</name>
<dbReference type="EMBL" id="LT552789">
    <property type="protein sequence ID" value="SAL99504.1"/>
    <property type="molecule type" value="Genomic_DNA"/>
</dbReference>
<dbReference type="Gene3D" id="3.30.70.330">
    <property type="match status" value="1"/>
</dbReference>
<dbReference type="InterPro" id="IPR035979">
    <property type="entry name" value="RBD_domain_sf"/>
</dbReference>
<accession>A0A163JI13</accession>
<dbReference type="CDD" id="cd00590">
    <property type="entry name" value="RRM_SF"/>
    <property type="match status" value="1"/>
</dbReference>
<dbReference type="SUPFAM" id="SSF54928">
    <property type="entry name" value="RNA-binding domain, RBD"/>
    <property type="match status" value="1"/>
</dbReference>
<evidence type="ECO:0000313" key="5">
    <source>
        <dbReference type="Proteomes" id="UP000078561"/>
    </source>
</evidence>
<sequence length="268" mass="29718">MDWNSSLDDIIKSKPRSAPSRSAPSRGRRPDGRRLDGRRLYDSVYSSSPRLSLSTSQLPNRLEHQRRQRRREPREPSYSSNRNDGLLITKPVRGPVNPASIVITTTVDHSPKKVDRPPQPSETKNVKSSSPAPLDRQPSPSPPPLSPPPEQHHNDTSDLQQRIHDQNEHILELQRLLNEPVPPPPLSFLADHPASCVVLFTNLDPAATSSGIRGACTVFGPVIRCQVTGGRAEVEFLDHRAASACLQQFNGQVVDGRVLQVAFLPHRL</sequence>
<dbReference type="GO" id="GO:0003723">
    <property type="term" value="F:RNA binding"/>
    <property type="evidence" value="ECO:0007669"/>
    <property type="project" value="UniProtKB-UniRule"/>
</dbReference>
<proteinExistence type="predicted"/>
<dbReference type="AlphaFoldDB" id="A0A163JI13"/>
<evidence type="ECO:0000313" key="4">
    <source>
        <dbReference type="EMBL" id="SAL99504.1"/>
    </source>
</evidence>
<dbReference type="InterPro" id="IPR012677">
    <property type="entry name" value="Nucleotide-bd_a/b_plait_sf"/>
</dbReference>
<dbReference type="OMA" id="MSHTPMD"/>
<feature type="region of interest" description="Disordered" evidence="2">
    <location>
        <begin position="1"/>
        <end position="158"/>
    </location>
</feature>
<keyword evidence="1" id="KW-0694">RNA-binding</keyword>
<feature type="domain" description="RRM" evidence="3">
    <location>
        <begin position="196"/>
        <end position="266"/>
    </location>
</feature>
<protein>
    <recommendedName>
        <fullName evidence="3">RRM domain-containing protein</fullName>
    </recommendedName>
</protein>
<dbReference type="STRING" id="4829.A0A163JI13"/>
<dbReference type="OrthoDB" id="6159137at2759"/>
<feature type="compositionally biased region" description="Polar residues" evidence="2">
    <location>
        <begin position="121"/>
        <end position="131"/>
    </location>
</feature>
<evidence type="ECO:0000256" key="2">
    <source>
        <dbReference type="SAM" id="MobiDB-lite"/>
    </source>
</evidence>
<evidence type="ECO:0000256" key="1">
    <source>
        <dbReference type="PROSITE-ProRule" id="PRU00176"/>
    </source>
</evidence>
<evidence type="ECO:0000259" key="3">
    <source>
        <dbReference type="PROSITE" id="PS50102"/>
    </source>
</evidence>
<dbReference type="InParanoid" id="A0A163JI13"/>
<feature type="compositionally biased region" description="Basic and acidic residues" evidence="2">
    <location>
        <begin position="28"/>
        <end position="41"/>
    </location>
</feature>
<keyword evidence="5" id="KW-1185">Reference proteome</keyword>
<dbReference type="Pfam" id="PF00076">
    <property type="entry name" value="RRM_1"/>
    <property type="match status" value="1"/>
</dbReference>
<gene>
    <name evidence="4" type="primary">ABSGL_05131.1 scaffold 6524</name>
</gene>
<organism evidence="4">
    <name type="scientific">Absidia glauca</name>
    <name type="common">Pin mould</name>
    <dbReference type="NCBI Taxonomy" id="4829"/>
    <lineage>
        <taxon>Eukaryota</taxon>
        <taxon>Fungi</taxon>
        <taxon>Fungi incertae sedis</taxon>
        <taxon>Mucoromycota</taxon>
        <taxon>Mucoromycotina</taxon>
        <taxon>Mucoromycetes</taxon>
        <taxon>Mucorales</taxon>
        <taxon>Cunninghamellaceae</taxon>
        <taxon>Absidia</taxon>
    </lineage>
</organism>
<dbReference type="Proteomes" id="UP000078561">
    <property type="component" value="Unassembled WGS sequence"/>
</dbReference>
<feature type="compositionally biased region" description="Low complexity" evidence="2">
    <location>
        <begin position="16"/>
        <end position="25"/>
    </location>
</feature>
<dbReference type="PROSITE" id="PS50102">
    <property type="entry name" value="RRM"/>
    <property type="match status" value="1"/>
</dbReference>
<feature type="compositionally biased region" description="Pro residues" evidence="2">
    <location>
        <begin position="139"/>
        <end position="149"/>
    </location>
</feature>
<feature type="compositionally biased region" description="Low complexity" evidence="2">
    <location>
        <begin position="43"/>
        <end position="58"/>
    </location>
</feature>